<comment type="caution">
    <text evidence="1">The sequence shown here is derived from an EMBL/GenBank/DDBJ whole genome shotgun (WGS) entry which is preliminary data.</text>
</comment>
<organism evidence="1 2">
    <name type="scientific">Geomesophilobacter sediminis</name>
    <dbReference type="NCBI Taxonomy" id="2798584"/>
    <lineage>
        <taxon>Bacteria</taxon>
        <taxon>Pseudomonadati</taxon>
        <taxon>Thermodesulfobacteriota</taxon>
        <taxon>Desulfuromonadia</taxon>
        <taxon>Geobacterales</taxon>
        <taxon>Geobacteraceae</taxon>
        <taxon>Geomesophilobacter</taxon>
    </lineage>
</organism>
<accession>A0A8J7JMG4</accession>
<evidence type="ECO:0000313" key="1">
    <source>
        <dbReference type="EMBL" id="MBJ6725810.1"/>
    </source>
</evidence>
<gene>
    <name evidence="1" type="ORF">JFN93_13905</name>
</gene>
<evidence type="ECO:0000313" key="2">
    <source>
        <dbReference type="Proteomes" id="UP000636888"/>
    </source>
</evidence>
<dbReference type="EMBL" id="JAEMHM010000010">
    <property type="protein sequence ID" value="MBJ6725810.1"/>
    <property type="molecule type" value="Genomic_DNA"/>
</dbReference>
<protein>
    <recommendedName>
        <fullName evidence="3">Transposase</fullName>
    </recommendedName>
</protein>
<dbReference type="RefSeq" id="WP_199384697.1">
    <property type="nucleotide sequence ID" value="NZ_JAEMHM010000010.1"/>
</dbReference>
<evidence type="ECO:0008006" key="3">
    <source>
        <dbReference type="Google" id="ProtNLM"/>
    </source>
</evidence>
<name>A0A8J7JMG4_9BACT</name>
<keyword evidence="2" id="KW-1185">Reference proteome</keyword>
<dbReference type="Proteomes" id="UP000636888">
    <property type="component" value="Unassembled WGS sequence"/>
</dbReference>
<reference evidence="1" key="1">
    <citation type="submission" date="2020-12" db="EMBL/GenBank/DDBJ databases">
        <title>Geomonas sp. Red875, isolated from river sediment.</title>
        <authorList>
            <person name="Xu Z."/>
            <person name="Zhang Z."/>
            <person name="Masuda Y."/>
            <person name="Itoh H."/>
            <person name="Senoo K."/>
        </authorList>
    </citation>
    <scope>NUCLEOTIDE SEQUENCE</scope>
    <source>
        <strain evidence="1">Red875</strain>
    </source>
</reference>
<proteinExistence type="predicted"/>
<dbReference type="AlphaFoldDB" id="A0A8J7JMG4"/>
<sequence length="106" mass="12058">MEQPAIFSATLGLSYPWHVTAVAIDPDGNRLDITVDCYHGNCFICPSCGSVRPPSLLLPETWLHRDFFHYTTFLHARVPHANCCGENLSLERPWARHGSRFRPVHE</sequence>